<accession>C1N3K8</accession>
<dbReference type="KEGG" id="mpp:MICPUCDRAFT_21326"/>
<dbReference type="SUPFAM" id="SSF52833">
    <property type="entry name" value="Thioredoxin-like"/>
    <property type="match status" value="2"/>
</dbReference>
<dbReference type="OMA" id="YENNAYA"/>
<dbReference type="GeneID" id="9688072"/>
<sequence>MLATSTARVRLGGAPRRAPRARGRARTRHALVLTRAAASGGGGGDDVDENGGERRPSTASSTSALSLLCPLLKVFSGGDAAAPRNRALEVTTSGLASMSRMPHGVTVDAECAERAPSSHHPSRRIVLYEFEACPFCRRVREALTQLDLSVEVRPCPKDARVHRAEVEALGGKQSFPFLVDPNGDGGDGVAMYESEDIVRYLYANYGNGAAVPETILSTTALTGWMPTLLRAGRGMTRYATAPEFGRAEDDDDGGGGGGGGRRPLTLYNYEGNQFARLAREALCELEIPYVLANAGKGSPRRAELTALDPGASVPYLIDPNTGTKLGESEEIVGYLFRTYGGEGAVAVAAGGAE</sequence>
<feature type="compositionally biased region" description="Basic residues" evidence="1">
    <location>
        <begin position="17"/>
        <end position="29"/>
    </location>
</feature>
<dbReference type="InterPro" id="IPR011767">
    <property type="entry name" value="GLR_AS"/>
</dbReference>
<dbReference type="SFLD" id="SFLDG01181">
    <property type="entry name" value="SUF2"/>
    <property type="match status" value="1"/>
</dbReference>
<evidence type="ECO:0000256" key="1">
    <source>
        <dbReference type="SAM" id="MobiDB-lite"/>
    </source>
</evidence>
<dbReference type="InterPro" id="IPR004045">
    <property type="entry name" value="Glutathione_S-Trfase_N"/>
</dbReference>
<dbReference type="PROSITE" id="PS00195">
    <property type="entry name" value="GLUTAREDOXIN_1"/>
    <property type="match status" value="1"/>
</dbReference>
<organism evidence="4">
    <name type="scientific">Micromonas pusilla (strain CCMP1545)</name>
    <name type="common">Picoplanktonic green alga</name>
    <dbReference type="NCBI Taxonomy" id="564608"/>
    <lineage>
        <taxon>Eukaryota</taxon>
        <taxon>Viridiplantae</taxon>
        <taxon>Chlorophyta</taxon>
        <taxon>Mamiellophyceae</taxon>
        <taxon>Mamiellales</taxon>
        <taxon>Mamiellaceae</taxon>
        <taxon>Micromonas</taxon>
    </lineage>
</organism>
<dbReference type="GO" id="GO:0009507">
    <property type="term" value="C:chloroplast"/>
    <property type="evidence" value="ECO:0007669"/>
    <property type="project" value="TreeGrafter"/>
</dbReference>
<dbReference type="Gene3D" id="3.40.30.10">
    <property type="entry name" value="Glutaredoxin"/>
    <property type="match status" value="2"/>
</dbReference>
<keyword evidence="4" id="KW-1185">Reference proteome</keyword>
<dbReference type="PANTHER" id="PTHR45288:SF2">
    <property type="entry name" value="THIOREDOXIN FAMILY PROTEIN"/>
    <property type="match status" value="1"/>
</dbReference>
<evidence type="ECO:0000313" key="4">
    <source>
        <dbReference type="Proteomes" id="UP000001876"/>
    </source>
</evidence>
<dbReference type="STRING" id="564608.C1N3K8"/>
<gene>
    <name evidence="3" type="ORF">MICPUCDRAFT_21326</name>
</gene>
<feature type="region of interest" description="Disordered" evidence="1">
    <location>
        <begin position="1"/>
        <end position="61"/>
    </location>
</feature>
<dbReference type="InterPro" id="IPR040079">
    <property type="entry name" value="Glutathione_S-Trfase"/>
</dbReference>
<evidence type="ECO:0000313" key="3">
    <source>
        <dbReference type="EMBL" id="EEH53451.1"/>
    </source>
</evidence>
<name>C1N3K8_MICPC</name>
<feature type="compositionally biased region" description="Low complexity" evidence="1">
    <location>
        <begin position="7"/>
        <end position="16"/>
    </location>
</feature>
<dbReference type="RefSeq" id="XP_003062632.1">
    <property type="nucleotide sequence ID" value="XM_003062586.1"/>
</dbReference>
<feature type="domain" description="GST N-terminal" evidence="2">
    <location>
        <begin position="262"/>
        <end position="343"/>
    </location>
</feature>
<reference evidence="3 4" key="1">
    <citation type="journal article" date="2009" name="Science">
        <title>Green evolution and dynamic adaptations revealed by genomes of the marine picoeukaryotes Micromonas.</title>
        <authorList>
            <person name="Worden A.Z."/>
            <person name="Lee J.H."/>
            <person name="Mock T."/>
            <person name="Rouze P."/>
            <person name="Simmons M.P."/>
            <person name="Aerts A.L."/>
            <person name="Allen A.E."/>
            <person name="Cuvelier M.L."/>
            <person name="Derelle E."/>
            <person name="Everett M.V."/>
            <person name="Foulon E."/>
            <person name="Grimwood J."/>
            <person name="Gundlach H."/>
            <person name="Henrissat B."/>
            <person name="Napoli C."/>
            <person name="McDonald S.M."/>
            <person name="Parker M.S."/>
            <person name="Rombauts S."/>
            <person name="Salamov A."/>
            <person name="Von Dassow P."/>
            <person name="Badger J.H."/>
            <person name="Coutinho P.M."/>
            <person name="Demir E."/>
            <person name="Dubchak I."/>
            <person name="Gentemann C."/>
            <person name="Eikrem W."/>
            <person name="Gready J.E."/>
            <person name="John U."/>
            <person name="Lanier W."/>
            <person name="Lindquist E.A."/>
            <person name="Lucas S."/>
            <person name="Mayer K.F."/>
            <person name="Moreau H."/>
            <person name="Not F."/>
            <person name="Otillar R."/>
            <person name="Panaud O."/>
            <person name="Pangilinan J."/>
            <person name="Paulsen I."/>
            <person name="Piegu B."/>
            <person name="Poliakov A."/>
            <person name="Robbens S."/>
            <person name="Schmutz J."/>
            <person name="Toulza E."/>
            <person name="Wyss T."/>
            <person name="Zelensky A."/>
            <person name="Zhou K."/>
            <person name="Armbrust E.V."/>
            <person name="Bhattacharya D."/>
            <person name="Goodenough U.W."/>
            <person name="Van de Peer Y."/>
            <person name="Grigoriev I.V."/>
        </authorList>
    </citation>
    <scope>NUCLEOTIDE SEQUENCE [LARGE SCALE GENOMIC DNA]</scope>
    <source>
        <strain evidence="3 4">CCMP1545</strain>
    </source>
</reference>
<proteinExistence type="predicted"/>
<dbReference type="Pfam" id="PF13417">
    <property type="entry name" value="GST_N_3"/>
    <property type="match status" value="2"/>
</dbReference>
<dbReference type="PROSITE" id="PS51354">
    <property type="entry name" value="GLUTAREDOXIN_2"/>
    <property type="match status" value="1"/>
</dbReference>
<dbReference type="InterPro" id="IPR036249">
    <property type="entry name" value="Thioredoxin-like_sf"/>
</dbReference>
<protein>
    <submittedName>
        <fullName evidence="3">Predicted protein</fullName>
    </submittedName>
</protein>
<dbReference type="PROSITE" id="PS50404">
    <property type="entry name" value="GST_NTER"/>
    <property type="match status" value="1"/>
</dbReference>
<dbReference type="eggNOG" id="ENOG502QPRA">
    <property type="taxonomic scope" value="Eukaryota"/>
</dbReference>
<dbReference type="Proteomes" id="UP000001876">
    <property type="component" value="Unassembled WGS sequence"/>
</dbReference>
<dbReference type="EMBL" id="GG663746">
    <property type="protein sequence ID" value="EEH53451.1"/>
    <property type="molecule type" value="Genomic_DNA"/>
</dbReference>
<dbReference type="AlphaFoldDB" id="C1N3K8"/>
<evidence type="ECO:0000259" key="2">
    <source>
        <dbReference type="PROSITE" id="PS50404"/>
    </source>
</evidence>
<dbReference type="SFLD" id="SFLDS00019">
    <property type="entry name" value="Glutathione_Transferase_(cytos"/>
    <property type="match status" value="1"/>
</dbReference>
<dbReference type="PANTHER" id="PTHR45288">
    <property type="entry name" value="THIOREDOXIN FAMILY PROTEIN"/>
    <property type="match status" value="1"/>
</dbReference>
<dbReference type="OrthoDB" id="422574at2759"/>